<evidence type="ECO:0000313" key="4">
    <source>
        <dbReference type="Proteomes" id="UP000761534"/>
    </source>
</evidence>
<feature type="compositionally biased region" description="Pro residues" evidence="1">
    <location>
        <begin position="512"/>
        <end position="522"/>
    </location>
</feature>
<feature type="region of interest" description="Disordered" evidence="1">
    <location>
        <begin position="385"/>
        <end position="405"/>
    </location>
</feature>
<feature type="compositionally biased region" description="Polar residues" evidence="1">
    <location>
        <begin position="643"/>
        <end position="653"/>
    </location>
</feature>
<protein>
    <recommendedName>
        <fullName evidence="2">Ketopantoate reductase C-terminal domain-containing protein</fullName>
    </recommendedName>
</protein>
<dbReference type="VEuPathDB" id="FungiDB:TRICI_003586"/>
<dbReference type="OrthoDB" id="5302359at2759"/>
<dbReference type="PANTHER" id="PTHR21708:SF25">
    <property type="entry name" value="PROTEIN PAM1-RELATED"/>
    <property type="match status" value="1"/>
</dbReference>
<dbReference type="InterPro" id="IPR013328">
    <property type="entry name" value="6PGD_dom2"/>
</dbReference>
<dbReference type="AlphaFoldDB" id="A0A642V3L5"/>
<evidence type="ECO:0000313" key="3">
    <source>
        <dbReference type="EMBL" id="KAA8912184.1"/>
    </source>
</evidence>
<feature type="domain" description="Ketopantoate reductase C-terminal" evidence="2">
    <location>
        <begin position="200"/>
        <end position="263"/>
    </location>
</feature>
<dbReference type="Pfam" id="PF08546">
    <property type="entry name" value="ApbA_C"/>
    <property type="match status" value="1"/>
</dbReference>
<gene>
    <name evidence="3" type="ORF">TRICI_003586</name>
</gene>
<dbReference type="InterPro" id="IPR013752">
    <property type="entry name" value="KPA_reductase"/>
</dbReference>
<evidence type="ECO:0000259" key="2">
    <source>
        <dbReference type="Pfam" id="PF08546"/>
    </source>
</evidence>
<dbReference type="GO" id="GO:0005737">
    <property type="term" value="C:cytoplasm"/>
    <property type="evidence" value="ECO:0007669"/>
    <property type="project" value="TreeGrafter"/>
</dbReference>
<feature type="compositionally biased region" description="Polar residues" evidence="1">
    <location>
        <begin position="600"/>
        <end position="626"/>
    </location>
</feature>
<comment type="caution">
    <text evidence="3">The sequence shown here is derived from an EMBL/GenBank/DDBJ whole genome shotgun (WGS) entry which is preliminary data.</text>
</comment>
<proteinExistence type="predicted"/>
<sequence>MNTVLLVGSSPSANFLTWRLSKDPKISTTVAWEEKVASVSITSTKFGHDSFSPNNVYDLTKLQTIKPPAVTVSEGNKATAADGYDYIILSLSSRRQLSNLAKNLEHVIVPKHTMLLVDTSYGFCPIQKVVQKKFPNNMVLSIFTDAPVYRTPTMDIVHSTSETSTYVEPPSASSGALKKLITLFNTSGINAIQISTTKKFLELQWERAIPYIAFQPLSILFDTPNLEKLAKNNGLAKPLYRGVVAELKAVANKQGCRFADDFNPQFLVDNLALTCITPTSSVNHNSYTCINSSASSSASTDSSSSGSSLAIPYVDSPLLYYNFYHSLPLALDLLLLQPILFADEYKIKVPYLESIFAFISQMVYMNNPQNSTSLFARKPVINKNASLTPQTPSPLTEVDPMDNSSSADVATKMKALQAREESLIKRENALYQREHEIYSQMSPNNPQQPTMSFRGAPKYRVNSTLPPHKVAEAPLRAPHETPDGPGIDMMSLTQRRGFRRSFSSRQMAGNGLPPPPPTPPPGAGVKQCPSTPSLARPPSAQTMYAPPPGPQPFSQQLDLSDVADIHLSEGSRYGSVSNNSRRMSSSIKRPNPPPSRSNSMTSIATSQFNLPTPQVSQTNLFETFNGHQRRPSSRQASMPPPSRTATPSSMPYR</sequence>
<feature type="compositionally biased region" description="Low complexity" evidence="1">
    <location>
        <begin position="575"/>
        <end position="589"/>
    </location>
</feature>
<dbReference type="Gene3D" id="3.40.50.720">
    <property type="entry name" value="NAD(P)-binding Rossmann-like Domain"/>
    <property type="match status" value="1"/>
</dbReference>
<feature type="compositionally biased region" description="Polar residues" evidence="1">
    <location>
        <begin position="385"/>
        <end position="394"/>
    </location>
</feature>
<dbReference type="Proteomes" id="UP000761534">
    <property type="component" value="Unassembled WGS sequence"/>
</dbReference>
<dbReference type="InterPro" id="IPR051402">
    <property type="entry name" value="KPR-Related"/>
</dbReference>
<dbReference type="EMBL" id="SWFS01000263">
    <property type="protein sequence ID" value="KAA8912184.1"/>
    <property type="molecule type" value="Genomic_DNA"/>
</dbReference>
<feature type="region of interest" description="Disordered" evidence="1">
    <location>
        <begin position="504"/>
        <end position="653"/>
    </location>
</feature>
<organism evidence="3 4">
    <name type="scientific">Trichomonascus ciferrii</name>
    <dbReference type="NCBI Taxonomy" id="44093"/>
    <lineage>
        <taxon>Eukaryota</taxon>
        <taxon>Fungi</taxon>
        <taxon>Dikarya</taxon>
        <taxon>Ascomycota</taxon>
        <taxon>Saccharomycotina</taxon>
        <taxon>Dipodascomycetes</taxon>
        <taxon>Dipodascales</taxon>
        <taxon>Trichomonascaceae</taxon>
        <taxon>Trichomonascus</taxon>
        <taxon>Trichomonascus ciferrii complex</taxon>
    </lineage>
</organism>
<evidence type="ECO:0000256" key="1">
    <source>
        <dbReference type="SAM" id="MobiDB-lite"/>
    </source>
</evidence>
<reference evidence="3" key="1">
    <citation type="journal article" date="2019" name="G3 (Bethesda)">
        <title>Genome Assemblies of Two Rare Opportunistic Yeast Pathogens: Diutina rugosa (syn. Candida rugosa) and Trichomonascus ciferrii (syn. Candida ciferrii).</title>
        <authorList>
            <person name="Mixao V."/>
            <person name="Saus E."/>
            <person name="Hansen A.P."/>
            <person name="Lass-Florl C."/>
            <person name="Gabaldon T."/>
        </authorList>
    </citation>
    <scope>NUCLEOTIDE SEQUENCE</scope>
    <source>
        <strain evidence="3">CBS 4856</strain>
    </source>
</reference>
<name>A0A642V3L5_9ASCO</name>
<keyword evidence="4" id="KW-1185">Reference proteome</keyword>
<dbReference type="Gene3D" id="1.10.1040.10">
    <property type="entry name" value="N-(1-d-carboxylethyl)-l-norvaline Dehydrogenase, domain 2"/>
    <property type="match status" value="1"/>
</dbReference>
<accession>A0A642V3L5</accession>
<dbReference type="PANTHER" id="PTHR21708">
    <property type="entry name" value="PROBABLE 2-DEHYDROPANTOATE 2-REDUCTASE"/>
    <property type="match status" value="1"/>
</dbReference>